<name>A0A6J4M821_9CHLR</name>
<proteinExistence type="inferred from homology"/>
<dbReference type="Gene3D" id="2.60.34.10">
    <property type="entry name" value="Substrate Binding Domain Of DNAk, Chain A, domain 1"/>
    <property type="match status" value="1"/>
</dbReference>
<dbReference type="EMBL" id="CADCTR010002417">
    <property type="protein sequence ID" value="CAA9351899.1"/>
    <property type="molecule type" value="Genomic_DNA"/>
</dbReference>
<keyword evidence="4 7" id="KW-0067">ATP-binding</keyword>
<dbReference type="Pfam" id="PF00012">
    <property type="entry name" value="HSP70"/>
    <property type="match status" value="1"/>
</dbReference>
<accession>A0A6J4M821</accession>
<dbReference type="AlphaFoldDB" id="A0A6J4M821"/>
<dbReference type="Gene3D" id="3.90.640.10">
    <property type="entry name" value="Actin, Chain A, domain 4"/>
    <property type="match status" value="1"/>
</dbReference>
<dbReference type="InterPro" id="IPR043129">
    <property type="entry name" value="ATPase_NBD"/>
</dbReference>
<reference evidence="8" key="1">
    <citation type="submission" date="2020-02" db="EMBL/GenBank/DDBJ databases">
        <authorList>
            <person name="Meier V. D."/>
        </authorList>
    </citation>
    <scope>NUCLEOTIDE SEQUENCE</scope>
    <source>
        <strain evidence="8">AVDCRST_MAG93</strain>
    </source>
</reference>
<keyword evidence="5" id="KW-0346">Stress response</keyword>
<gene>
    <name evidence="8" type="ORF">AVDCRST_MAG93-7160</name>
</gene>
<evidence type="ECO:0000256" key="5">
    <source>
        <dbReference type="ARBA" id="ARBA00023016"/>
    </source>
</evidence>
<evidence type="ECO:0000256" key="6">
    <source>
        <dbReference type="ARBA" id="ARBA00023186"/>
    </source>
</evidence>
<dbReference type="InterPro" id="IPR013126">
    <property type="entry name" value="Hsp_70_fam"/>
</dbReference>
<dbReference type="Gene3D" id="3.30.420.40">
    <property type="match status" value="2"/>
</dbReference>
<evidence type="ECO:0000256" key="7">
    <source>
        <dbReference type="RuleBase" id="RU003322"/>
    </source>
</evidence>
<dbReference type="PROSITE" id="PS00297">
    <property type="entry name" value="HSP70_1"/>
    <property type="match status" value="1"/>
</dbReference>
<dbReference type="SUPFAM" id="SSF53067">
    <property type="entry name" value="Actin-like ATPase domain"/>
    <property type="match status" value="2"/>
</dbReference>
<sequence length="594" mass="64048">MSGVVGIDLGTTFSSVAIVRDGAPQILPHGDERIMPSIVGMTVDGSLLVGTPARNQYLLYPQRTIRSIKRQMGENVKVTLDEHEFTPSEISAMILRELKRSAEAALGHPVERAVITVPAYFSDAARQATHEAGAIAGFTVERIINEPTAAALAYGLERGDERQLVAVYDLGGGTFDVSIIELDAGVVEVRASHGNTRLGGDDFDQLLVDWLAERFTEQHSVDPRSDVRALARLTRAAETAKIALSSQPFVQVREEYLFSVAGRPLHLEVEIARSDFEDMIADLLEGTLDSFDQALKDAGVETDELDSILFVGGSTRIPLVGRMVQEHTGIEPQTAINPDEAVALGAAVQAAIIAGEPLDAILVDVTPHSLGIEVAEQHFGEIIPGRFSVLIPRNTTIPTSRSEAYAALHPQQTAIELKIYQGEHPVAAHNTLLGEFFFNELRPEVPGMPPRITVQFDFDLDGIVQVSAVDRGSGKQVQTTVRAARAHLTPAEITAARVDLEALQWADDLWPGEEEVDGEVIDALAAPLRVAQADPGTAAILARARSVVEQSGGDVSRLRQAIHDVEAAVARGDAAQIEVQAEALLDVLYDIEED</sequence>
<keyword evidence="3 7" id="KW-0547">Nucleotide-binding</keyword>
<organism evidence="8">
    <name type="scientific">uncultured Chloroflexia bacterium</name>
    <dbReference type="NCBI Taxonomy" id="1672391"/>
    <lineage>
        <taxon>Bacteria</taxon>
        <taxon>Bacillati</taxon>
        <taxon>Chloroflexota</taxon>
        <taxon>Chloroflexia</taxon>
        <taxon>environmental samples</taxon>
    </lineage>
</organism>
<evidence type="ECO:0000256" key="2">
    <source>
        <dbReference type="ARBA" id="ARBA00022553"/>
    </source>
</evidence>
<evidence type="ECO:0000256" key="1">
    <source>
        <dbReference type="ARBA" id="ARBA00007381"/>
    </source>
</evidence>
<dbReference type="InterPro" id="IPR018181">
    <property type="entry name" value="Heat_shock_70_CS"/>
</dbReference>
<dbReference type="SUPFAM" id="SSF100920">
    <property type="entry name" value="Heat shock protein 70kD (HSP70), peptide-binding domain"/>
    <property type="match status" value="1"/>
</dbReference>
<dbReference type="GO" id="GO:0140662">
    <property type="term" value="F:ATP-dependent protein folding chaperone"/>
    <property type="evidence" value="ECO:0007669"/>
    <property type="project" value="InterPro"/>
</dbReference>
<evidence type="ECO:0000313" key="8">
    <source>
        <dbReference type="EMBL" id="CAA9351899.1"/>
    </source>
</evidence>
<keyword evidence="6" id="KW-0143">Chaperone</keyword>
<dbReference type="PROSITE" id="PS00329">
    <property type="entry name" value="HSP70_2"/>
    <property type="match status" value="1"/>
</dbReference>
<evidence type="ECO:0000256" key="4">
    <source>
        <dbReference type="ARBA" id="ARBA00022840"/>
    </source>
</evidence>
<dbReference type="FunFam" id="3.30.420.40:FF:000071">
    <property type="entry name" value="Molecular chaperone DnaK"/>
    <property type="match status" value="1"/>
</dbReference>
<dbReference type="GO" id="GO:0005524">
    <property type="term" value="F:ATP binding"/>
    <property type="evidence" value="ECO:0007669"/>
    <property type="project" value="UniProtKB-KW"/>
</dbReference>
<protein>
    <submittedName>
        <fullName evidence="8">Chaperone protein DnaK</fullName>
    </submittedName>
</protein>
<comment type="similarity">
    <text evidence="1 7">Belongs to the heat shock protein 70 family.</text>
</comment>
<dbReference type="PRINTS" id="PR00301">
    <property type="entry name" value="HEATSHOCK70"/>
</dbReference>
<dbReference type="PROSITE" id="PS01036">
    <property type="entry name" value="HSP70_3"/>
    <property type="match status" value="1"/>
</dbReference>
<dbReference type="FunFam" id="3.90.640.10:FF:000003">
    <property type="entry name" value="Molecular chaperone DnaK"/>
    <property type="match status" value="1"/>
</dbReference>
<dbReference type="PANTHER" id="PTHR19375">
    <property type="entry name" value="HEAT SHOCK PROTEIN 70KDA"/>
    <property type="match status" value="1"/>
</dbReference>
<evidence type="ECO:0000256" key="3">
    <source>
        <dbReference type="ARBA" id="ARBA00022741"/>
    </source>
</evidence>
<keyword evidence="2" id="KW-0597">Phosphoprotein</keyword>
<dbReference type="InterPro" id="IPR029047">
    <property type="entry name" value="HSP70_peptide-bd_sf"/>
</dbReference>